<feature type="domain" description="Integrase DNA-binding" evidence="1">
    <location>
        <begin position="1"/>
        <end position="53"/>
    </location>
</feature>
<dbReference type="InterPro" id="IPR038488">
    <property type="entry name" value="Integrase_DNA-bd_sf"/>
</dbReference>
<evidence type="ECO:0000259" key="1">
    <source>
        <dbReference type="Pfam" id="PF13356"/>
    </source>
</evidence>
<sequence length="69" mass="7979">MYLVVPASGTASWMLRFTSNSKRREMTLGKVRDLSLANARLEAATKMKQVREDYGSLLQRKWGYLKKLK</sequence>
<protein>
    <recommendedName>
        <fullName evidence="1">Integrase DNA-binding domain-containing protein</fullName>
    </recommendedName>
</protein>
<gene>
    <name evidence="2" type="ORF">A8139_04170</name>
</gene>
<name>A0A2Z4PPA4_9GAMM</name>
<proteinExistence type="predicted"/>
<dbReference type="Pfam" id="PF13356">
    <property type="entry name" value="Arm-DNA-bind_3"/>
    <property type="match status" value="1"/>
</dbReference>
<evidence type="ECO:0000313" key="2">
    <source>
        <dbReference type="EMBL" id="AWX99289.1"/>
    </source>
</evidence>
<dbReference type="Proteomes" id="UP000249898">
    <property type="component" value="Chromosome"/>
</dbReference>
<dbReference type="InterPro" id="IPR025166">
    <property type="entry name" value="Integrase_DNA_bind_dom"/>
</dbReference>
<reference evidence="2 3" key="1">
    <citation type="submission" date="2016-06" db="EMBL/GenBank/DDBJ databases">
        <title>The sequenced genome of the ice-adhering bacterium Marinomonas primoryensis, from Antarctica.</title>
        <authorList>
            <person name="Graham L."/>
            <person name="Vance T.D.R."/>
            <person name="Davies P.L."/>
        </authorList>
    </citation>
    <scope>NUCLEOTIDE SEQUENCE [LARGE SCALE GENOMIC DNA]</scope>
    <source>
        <strain evidence="2 3">AceL</strain>
    </source>
</reference>
<organism evidence="2 3">
    <name type="scientific">Marinomonas primoryensis</name>
    <dbReference type="NCBI Taxonomy" id="178399"/>
    <lineage>
        <taxon>Bacteria</taxon>
        <taxon>Pseudomonadati</taxon>
        <taxon>Pseudomonadota</taxon>
        <taxon>Gammaproteobacteria</taxon>
        <taxon>Oceanospirillales</taxon>
        <taxon>Oceanospirillaceae</taxon>
        <taxon>Marinomonas</taxon>
    </lineage>
</organism>
<evidence type="ECO:0000313" key="3">
    <source>
        <dbReference type="Proteomes" id="UP000249898"/>
    </source>
</evidence>
<accession>A0A2Z4PPA4</accession>
<dbReference type="EMBL" id="CP016181">
    <property type="protein sequence ID" value="AWX99289.1"/>
    <property type="molecule type" value="Genomic_DNA"/>
</dbReference>
<dbReference type="Gene3D" id="3.30.160.390">
    <property type="entry name" value="Integrase, DNA-binding domain"/>
    <property type="match status" value="1"/>
</dbReference>
<dbReference type="AlphaFoldDB" id="A0A2Z4PPA4"/>